<sequence>MGYETDKTRQNRQNVEGMTDAAIKALTLFGFAGAIFTIALIVSNSADHWVAKTAAVITVLSSVLVATIGFMNTVYVMMSFEKVILPDTASQRLKDGIAWAFAVVITASIAAATIAAALQFQ</sequence>
<feature type="transmembrane region" description="Helical" evidence="1">
    <location>
        <begin position="54"/>
        <end position="76"/>
    </location>
</feature>
<feature type="transmembrane region" description="Helical" evidence="1">
    <location>
        <begin position="97"/>
        <end position="118"/>
    </location>
</feature>
<evidence type="ECO:0000256" key="1">
    <source>
        <dbReference type="SAM" id="Phobius"/>
    </source>
</evidence>
<keyword evidence="1" id="KW-0472">Membrane</keyword>
<keyword evidence="3" id="KW-1185">Reference proteome</keyword>
<dbReference type="AlphaFoldDB" id="A0A543K3C4"/>
<accession>A0A543K3C4</accession>
<protein>
    <submittedName>
        <fullName evidence="2">Uncharacterized protein</fullName>
    </submittedName>
</protein>
<dbReference type="Proteomes" id="UP000320582">
    <property type="component" value="Unassembled WGS sequence"/>
</dbReference>
<keyword evidence="1" id="KW-0812">Transmembrane</keyword>
<gene>
    <name evidence="2" type="ORF">BD293_4577</name>
</gene>
<proteinExistence type="predicted"/>
<reference evidence="2 3" key="1">
    <citation type="submission" date="2019-06" db="EMBL/GenBank/DDBJ databases">
        <title>Genomic Encyclopedia of Archaeal and Bacterial Type Strains, Phase II (KMG-II): from individual species to whole genera.</title>
        <authorList>
            <person name="Goeker M."/>
        </authorList>
    </citation>
    <scope>NUCLEOTIDE SEQUENCE [LARGE SCALE GENOMIC DNA]</scope>
    <source>
        <strain evidence="2 3">DSM 18423</strain>
    </source>
</reference>
<evidence type="ECO:0000313" key="2">
    <source>
        <dbReference type="EMBL" id="TQM89555.1"/>
    </source>
</evidence>
<dbReference type="EMBL" id="VFPT01000006">
    <property type="protein sequence ID" value="TQM89555.1"/>
    <property type="molecule type" value="Genomic_DNA"/>
</dbReference>
<organism evidence="2 3">
    <name type="scientific">Roseinatronobacter monicus</name>
    <dbReference type="NCBI Taxonomy" id="393481"/>
    <lineage>
        <taxon>Bacteria</taxon>
        <taxon>Pseudomonadati</taxon>
        <taxon>Pseudomonadota</taxon>
        <taxon>Alphaproteobacteria</taxon>
        <taxon>Rhodobacterales</taxon>
        <taxon>Paracoccaceae</taxon>
        <taxon>Roseinatronobacter</taxon>
    </lineage>
</organism>
<comment type="caution">
    <text evidence="2">The sequence shown here is derived from an EMBL/GenBank/DDBJ whole genome shotgun (WGS) entry which is preliminary data.</text>
</comment>
<name>A0A543K3C4_9RHOB</name>
<feature type="transmembrane region" description="Helical" evidence="1">
    <location>
        <begin position="21"/>
        <end position="42"/>
    </location>
</feature>
<evidence type="ECO:0000313" key="3">
    <source>
        <dbReference type="Proteomes" id="UP000320582"/>
    </source>
</evidence>
<dbReference type="RefSeq" id="WP_142085948.1">
    <property type="nucleotide sequence ID" value="NZ_VFPT01000006.1"/>
</dbReference>
<keyword evidence="1" id="KW-1133">Transmembrane helix</keyword>